<evidence type="ECO:0000256" key="1">
    <source>
        <dbReference type="RuleBase" id="RU365079"/>
    </source>
</evidence>
<dbReference type="PANTHER" id="PTHR12210">
    <property type="entry name" value="DULLARD PROTEIN PHOSPHATASE"/>
    <property type="match status" value="1"/>
</dbReference>
<dbReference type="HOGENOM" id="CLU_848457_0_0_1"/>
<dbReference type="InterPro" id="IPR036412">
    <property type="entry name" value="HAD-like_sf"/>
</dbReference>
<organism evidence="4 5">
    <name type="scientific">Emiliania huxleyi (strain CCMP1516)</name>
    <dbReference type="NCBI Taxonomy" id="280463"/>
    <lineage>
        <taxon>Eukaryota</taxon>
        <taxon>Haptista</taxon>
        <taxon>Haptophyta</taxon>
        <taxon>Prymnesiophyceae</taxon>
        <taxon>Isochrysidales</taxon>
        <taxon>Noelaerhabdaceae</taxon>
        <taxon>Emiliania</taxon>
    </lineage>
</organism>
<keyword evidence="1" id="KW-0496">Mitochondrion</keyword>
<keyword evidence="5" id="KW-1185">Reference proteome</keyword>
<comment type="function">
    <text evidence="1">Essential component of the TIM23 complex, a complex that mediates the translocation of transit peptide-containing proteins across the mitochondrial inner membrane.</text>
</comment>
<accession>A0A0D3IXL6</accession>
<dbReference type="InterPro" id="IPR050365">
    <property type="entry name" value="TIM50"/>
</dbReference>
<evidence type="ECO:0000313" key="4">
    <source>
        <dbReference type="EnsemblProtists" id="EOD16001"/>
    </source>
</evidence>
<sequence length="328" mass="35392">MLLRSGELKEKGADMPCSTSALWLLETIRTSPSGAGAAAPPPAQQADAPASRSLLLLDLDNTLVHTFVGDRPAGDASQRFELGVFTASPKSVATEKLDWLDTERVLQRRWFRCSCVEEHGLYLKDLRVVSADVSRVLLLEDLPFIGARQPDHVIPIRPWSGDSGDTALTDLLPSLIRLARCPQPTKALRGMLGLAARARDVVRHSPPDGPCVDGRSATCVCSCPHEHELLQSFLHRERLSPANKRPPRLLACTERISPALSPAEPFPPGNEENGDASNVDPGGMTEAEGIQSLLDSALPGYDDFPYSVDEVFGEALEELAGPDPLGGR</sequence>
<proteinExistence type="inferred from homology"/>
<dbReference type="PaxDb" id="2903-EOD16001"/>
<comment type="subcellular location">
    <subcellularLocation>
        <location evidence="1">Mitochondrion inner membrane</location>
        <topology evidence="1">Single-pass membrane protein</topology>
    </subcellularLocation>
</comment>
<dbReference type="KEGG" id="ehx:EMIHUDRAFT_210979"/>
<dbReference type="Proteomes" id="UP000013827">
    <property type="component" value="Unassembled WGS sequence"/>
</dbReference>
<dbReference type="SUPFAM" id="SSF56784">
    <property type="entry name" value="HAD-like"/>
    <property type="match status" value="1"/>
</dbReference>
<dbReference type="SMART" id="SM00577">
    <property type="entry name" value="CPDc"/>
    <property type="match status" value="1"/>
</dbReference>
<reference evidence="5" key="1">
    <citation type="journal article" date="2013" name="Nature">
        <title>Pan genome of the phytoplankton Emiliania underpins its global distribution.</title>
        <authorList>
            <person name="Read B.A."/>
            <person name="Kegel J."/>
            <person name="Klute M.J."/>
            <person name="Kuo A."/>
            <person name="Lefebvre S.C."/>
            <person name="Maumus F."/>
            <person name="Mayer C."/>
            <person name="Miller J."/>
            <person name="Monier A."/>
            <person name="Salamov A."/>
            <person name="Young J."/>
            <person name="Aguilar M."/>
            <person name="Claverie J.M."/>
            <person name="Frickenhaus S."/>
            <person name="Gonzalez K."/>
            <person name="Herman E.K."/>
            <person name="Lin Y.C."/>
            <person name="Napier J."/>
            <person name="Ogata H."/>
            <person name="Sarno A.F."/>
            <person name="Shmutz J."/>
            <person name="Schroeder D."/>
            <person name="de Vargas C."/>
            <person name="Verret F."/>
            <person name="von Dassow P."/>
            <person name="Valentin K."/>
            <person name="Van de Peer Y."/>
            <person name="Wheeler G."/>
            <person name="Dacks J.B."/>
            <person name="Delwiche C.F."/>
            <person name="Dyhrman S.T."/>
            <person name="Glockner G."/>
            <person name="John U."/>
            <person name="Richards T."/>
            <person name="Worden A.Z."/>
            <person name="Zhang X."/>
            <person name="Grigoriev I.V."/>
            <person name="Allen A.E."/>
            <person name="Bidle K."/>
            <person name="Borodovsky M."/>
            <person name="Bowler C."/>
            <person name="Brownlee C."/>
            <person name="Cock J.M."/>
            <person name="Elias M."/>
            <person name="Gladyshev V.N."/>
            <person name="Groth M."/>
            <person name="Guda C."/>
            <person name="Hadaegh A."/>
            <person name="Iglesias-Rodriguez M.D."/>
            <person name="Jenkins J."/>
            <person name="Jones B.M."/>
            <person name="Lawson T."/>
            <person name="Leese F."/>
            <person name="Lindquist E."/>
            <person name="Lobanov A."/>
            <person name="Lomsadze A."/>
            <person name="Malik S.B."/>
            <person name="Marsh M.E."/>
            <person name="Mackinder L."/>
            <person name="Mock T."/>
            <person name="Mueller-Roeber B."/>
            <person name="Pagarete A."/>
            <person name="Parker M."/>
            <person name="Probert I."/>
            <person name="Quesneville H."/>
            <person name="Raines C."/>
            <person name="Rensing S.A."/>
            <person name="Riano-Pachon D.M."/>
            <person name="Richier S."/>
            <person name="Rokitta S."/>
            <person name="Shiraiwa Y."/>
            <person name="Soanes D.M."/>
            <person name="van der Giezen M."/>
            <person name="Wahlund T.M."/>
            <person name="Williams B."/>
            <person name="Wilson W."/>
            <person name="Wolfe G."/>
            <person name="Wurch L.L."/>
        </authorList>
    </citation>
    <scope>NUCLEOTIDE SEQUENCE</scope>
</reference>
<evidence type="ECO:0000256" key="2">
    <source>
        <dbReference type="SAM" id="MobiDB-lite"/>
    </source>
</evidence>
<reference evidence="4" key="2">
    <citation type="submission" date="2024-10" db="UniProtKB">
        <authorList>
            <consortium name="EnsemblProtists"/>
        </authorList>
    </citation>
    <scope>IDENTIFICATION</scope>
</reference>
<dbReference type="GeneID" id="17262106"/>
<dbReference type="Pfam" id="PF03031">
    <property type="entry name" value="NIF"/>
    <property type="match status" value="1"/>
</dbReference>
<keyword evidence="1" id="KW-0811">Translocation</keyword>
<dbReference type="InterPro" id="IPR023214">
    <property type="entry name" value="HAD_sf"/>
</dbReference>
<evidence type="ECO:0000313" key="5">
    <source>
        <dbReference type="Proteomes" id="UP000013827"/>
    </source>
</evidence>
<feature type="region of interest" description="Disordered" evidence="2">
    <location>
        <begin position="259"/>
        <end position="296"/>
    </location>
</feature>
<dbReference type="eggNOG" id="KOG1605">
    <property type="taxonomic scope" value="Eukaryota"/>
</dbReference>
<dbReference type="STRING" id="2903.R1DZ38"/>
<dbReference type="InterPro" id="IPR004274">
    <property type="entry name" value="FCP1_dom"/>
</dbReference>
<keyword evidence="1" id="KW-0653">Protein transport</keyword>
<dbReference type="RefSeq" id="XP_005768430.1">
    <property type="nucleotide sequence ID" value="XM_005768373.1"/>
</dbReference>
<keyword evidence="1" id="KW-0809">Transit peptide</keyword>
<comment type="similarity">
    <text evidence="1">Belongs to the TIM50 family.</text>
</comment>
<dbReference type="Gene3D" id="3.40.50.1000">
    <property type="entry name" value="HAD superfamily/HAD-like"/>
    <property type="match status" value="1"/>
</dbReference>
<keyword evidence="1" id="KW-0813">Transport</keyword>
<protein>
    <recommendedName>
        <fullName evidence="1">Mitochondrial import inner membrane translocase subunit TIM50</fullName>
    </recommendedName>
</protein>
<name>A0A0D3IXL6_EMIH1</name>
<feature type="domain" description="FCP1 homology" evidence="3">
    <location>
        <begin position="1"/>
        <end position="178"/>
    </location>
</feature>
<evidence type="ECO:0000259" key="3">
    <source>
        <dbReference type="PROSITE" id="PS50969"/>
    </source>
</evidence>
<comment type="subunit">
    <text evidence="1">Component of the TIM23 complex.</text>
</comment>
<dbReference type="EnsemblProtists" id="EOD16001">
    <property type="protein sequence ID" value="EOD16001"/>
    <property type="gene ID" value="EMIHUDRAFT_210979"/>
</dbReference>
<dbReference type="GO" id="GO:0015031">
    <property type="term" value="P:protein transport"/>
    <property type="evidence" value="ECO:0007669"/>
    <property type="project" value="UniProtKB-KW"/>
</dbReference>
<dbReference type="AlphaFoldDB" id="A0A0D3IXL6"/>
<dbReference type="GO" id="GO:0005744">
    <property type="term" value="C:TIM23 mitochondrial import inner membrane translocase complex"/>
    <property type="evidence" value="ECO:0007669"/>
    <property type="project" value="UniProtKB-UniRule"/>
</dbReference>
<dbReference type="PROSITE" id="PS50969">
    <property type="entry name" value="FCP1"/>
    <property type="match status" value="1"/>
</dbReference>